<reference evidence="4 5" key="1">
    <citation type="submission" date="2019-04" db="EMBL/GenBank/DDBJ databases">
        <title>Friends and foes A comparative genomics study of 23 Aspergillus species from section Flavi.</title>
        <authorList>
            <consortium name="DOE Joint Genome Institute"/>
            <person name="Kjaerbolling I."/>
            <person name="Vesth T."/>
            <person name="Frisvad J.C."/>
            <person name="Nybo J.L."/>
            <person name="Theobald S."/>
            <person name="Kildgaard S."/>
            <person name="Isbrandt T."/>
            <person name="Kuo A."/>
            <person name="Sato A."/>
            <person name="Lyhne E.K."/>
            <person name="Kogle M.E."/>
            <person name="Wiebenga A."/>
            <person name="Kun R.S."/>
            <person name="Lubbers R.J."/>
            <person name="Makela M.R."/>
            <person name="Barry K."/>
            <person name="Chovatia M."/>
            <person name="Clum A."/>
            <person name="Daum C."/>
            <person name="Haridas S."/>
            <person name="He G."/>
            <person name="LaButti K."/>
            <person name="Lipzen A."/>
            <person name="Mondo S."/>
            <person name="Riley R."/>
            <person name="Salamov A."/>
            <person name="Simmons B.A."/>
            <person name="Magnuson J.K."/>
            <person name="Henrissat B."/>
            <person name="Mortensen U.H."/>
            <person name="Larsen T.O."/>
            <person name="Devries R.P."/>
            <person name="Grigoriev I.V."/>
            <person name="Machida M."/>
            <person name="Baker S.E."/>
            <person name="Andersen M.R."/>
        </authorList>
    </citation>
    <scope>NUCLEOTIDE SEQUENCE [LARGE SCALE GENOMIC DNA]</scope>
    <source>
        <strain evidence="4 5">CBS 151.66</strain>
    </source>
</reference>
<sequence>MTNVHKSEIILSNLTTKSVILTPQRATIIREIHTTIQPGQNEITILGLDPTIDLDSVQIDGSGPATITDMQTNVVPRREKFGDVYPDLGEDESDVDENVATDDEGFDFDDSELQAVQKEEEVLNAALVKAQDAKSASLFVLQFMTGYGKSMESTNADPTKLDEFLQMYIQQRTIESERARDSDVLIAASEKTLVKLRRKRARLEATQNRAKEAALKAVRRSREQQVKARQQRQSQKRRDRLEKKGFWTDDMGQVVVYLDGRSSVTPETSRQSSVTESATHASQPVVLTLNLTYIIPGPSWAPRYNLKINTPSSSASLTHNADFNNNCSETWKDAKVTLSTSHASFSGLDDPIPILHPWHITTAPVHNSSISSVPAWQNALRSPAEMAPLGGVMAPQPRAQSDTMRKRKQQQEMLQQQAQLQQAHAPQASLQAEFFSSRPAGPGCRPGRAARPTSRVEPPEESWTSSARRALGWSHHSSNDSDTEDEYDDGDQSCATMHPLERQDSLKQDIGLTTTYELPGLRTLAPSTGHRSHTLSKANLESLTLTHVIIPKIRAAAFLRARIKNTSSANILRGKMGISVDGTFLGTSTIPSCAPNNFFNISLGVDPNILVTYAKPSIQRATSGFFNKENAAVFRRSCWVKNTKSTPVDIIISDQIPLKDNEQVRIQMIEPKGLEKEGDEVDMGLEKINGKGKAVMMRNGEVKWFIRLEAGKDGRIVLAYQTRVPVGTSFIRS</sequence>
<feature type="region of interest" description="Disordered" evidence="1">
    <location>
        <begin position="212"/>
        <end position="243"/>
    </location>
</feature>
<dbReference type="InterPro" id="IPR037291">
    <property type="entry name" value="DUF4139"/>
</dbReference>
<evidence type="ECO:0000259" key="3">
    <source>
        <dbReference type="Pfam" id="PF13600"/>
    </source>
</evidence>
<dbReference type="Proteomes" id="UP000326565">
    <property type="component" value="Unassembled WGS sequence"/>
</dbReference>
<feature type="domain" description="DUF4139" evidence="2">
    <location>
        <begin position="289"/>
        <end position="725"/>
    </location>
</feature>
<keyword evidence="5" id="KW-1185">Reference proteome</keyword>
<organism evidence="4 5">
    <name type="scientific">Aspergillus leporis</name>
    <dbReference type="NCBI Taxonomy" id="41062"/>
    <lineage>
        <taxon>Eukaryota</taxon>
        <taxon>Fungi</taxon>
        <taxon>Dikarya</taxon>
        <taxon>Ascomycota</taxon>
        <taxon>Pezizomycotina</taxon>
        <taxon>Eurotiomycetes</taxon>
        <taxon>Eurotiomycetidae</taxon>
        <taxon>Eurotiales</taxon>
        <taxon>Aspergillaceae</taxon>
        <taxon>Aspergillus</taxon>
        <taxon>Aspergillus subgen. Circumdati</taxon>
    </lineage>
</organism>
<feature type="compositionally biased region" description="Low complexity" evidence="1">
    <location>
        <begin position="411"/>
        <end position="432"/>
    </location>
</feature>
<dbReference type="InterPro" id="IPR011935">
    <property type="entry name" value="CHP02231"/>
</dbReference>
<proteinExistence type="predicted"/>
<feature type="domain" description="DUF4140" evidence="3">
    <location>
        <begin position="19"/>
        <end position="136"/>
    </location>
</feature>
<dbReference type="EMBL" id="ML732168">
    <property type="protein sequence ID" value="KAB8077480.1"/>
    <property type="molecule type" value="Genomic_DNA"/>
</dbReference>
<protein>
    <recommendedName>
        <fullName evidence="6">DUF4139 domain-containing protein</fullName>
    </recommendedName>
</protein>
<dbReference type="PANTHER" id="PTHR31005">
    <property type="entry name" value="DUF4139 DOMAIN-CONTAINING PROTEIN"/>
    <property type="match status" value="1"/>
</dbReference>
<dbReference type="Pfam" id="PF13600">
    <property type="entry name" value="DUF4140"/>
    <property type="match status" value="1"/>
</dbReference>
<feature type="compositionally biased region" description="Acidic residues" evidence="1">
    <location>
        <begin position="481"/>
        <end position="491"/>
    </location>
</feature>
<evidence type="ECO:0000313" key="5">
    <source>
        <dbReference type="Proteomes" id="UP000326565"/>
    </source>
</evidence>
<accession>A0A5N5XEB5</accession>
<evidence type="ECO:0000313" key="4">
    <source>
        <dbReference type="EMBL" id="KAB8077480.1"/>
    </source>
</evidence>
<feature type="compositionally biased region" description="Basic and acidic residues" evidence="1">
    <location>
        <begin position="212"/>
        <end position="226"/>
    </location>
</feature>
<dbReference type="OrthoDB" id="10068793at2759"/>
<evidence type="ECO:0008006" key="6">
    <source>
        <dbReference type="Google" id="ProtNLM"/>
    </source>
</evidence>
<dbReference type="PANTHER" id="PTHR31005:SF8">
    <property type="entry name" value="DUF4139 DOMAIN-CONTAINING PROTEIN"/>
    <property type="match status" value="1"/>
</dbReference>
<dbReference type="Pfam" id="PF13598">
    <property type="entry name" value="DUF4139"/>
    <property type="match status" value="1"/>
</dbReference>
<name>A0A5N5XEB5_9EURO</name>
<gene>
    <name evidence="4" type="ORF">BDV29DRAFT_168233</name>
</gene>
<feature type="region of interest" description="Disordered" evidence="1">
    <location>
        <begin position="387"/>
        <end position="495"/>
    </location>
</feature>
<dbReference type="AlphaFoldDB" id="A0A5N5XEB5"/>
<evidence type="ECO:0000259" key="2">
    <source>
        <dbReference type="Pfam" id="PF13598"/>
    </source>
</evidence>
<evidence type="ECO:0000256" key="1">
    <source>
        <dbReference type="SAM" id="MobiDB-lite"/>
    </source>
</evidence>
<dbReference type="InterPro" id="IPR025554">
    <property type="entry name" value="DUF4140"/>
</dbReference>